<feature type="transmembrane region" description="Helical" evidence="1">
    <location>
        <begin position="6"/>
        <end position="26"/>
    </location>
</feature>
<reference evidence="2" key="1">
    <citation type="submission" date="2014-05" db="EMBL/GenBank/DDBJ databases">
        <authorList>
            <person name="Chronopoulou M."/>
        </authorList>
    </citation>
    <scope>NUCLEOTIDE SEQUENCE</scope>
    <source>
        <tissue evidence="2">Whole organism</tissue>
    </source>
</reference>
<keyword evidence="1" id="KW-1133">Transmembrane helix</keyword>
<sequence>LLDTDGVGFVFTSIPTLSGLLNAILLKHHEAKRLFSKSIPVNSIIFIFD</sequence>
<feature type="non-terminal residue" evidence="2">
    <location>
        <position position="1"/>
    </location>
</feature>
<accession>A0A0K2TJ72</accession>
<evidence type="ECO:0000313" key="2">
    <source>
        <dbReference type="EMBL" id="CDW25702.1"/>
    </source>
</evidence>
<organism evidence="2">
    <name type="scientific">Lepeophtheirus salmonis</name>
    <name type="common">Salmon louse</name>
    <name type="synonym">Caligus salmonis</name>
    <dbReference type="NCBI Taxonomy" id="72036"/>
    <lineage>
        <taxon>Eukaryota</taxon>
        <taxon>Metazoa</taxon>
        <taxon>Ecdysozoa</taxon>
        <taxon>Arthropoda</taxon>
        <taxon>Crustacea</taxon>
        <taxon>Multicrustacea</taxon>
        <taxon>Hexanauplia</taxon>
        <taxon>Copepoda</taxon>
        <taxon>Siphonostomatoida</taxon>
        <taxon>Caligidae</taxon>
        <taxon>Lepeophtheirus</taxon>
    </lineage>
</organism>
<keyword evidence="1" id="KW-0812">Transmembrane</keyword>
<keyword evidence="1" id="KW-0472">Membrane</keyword>
<protein>
    <submittedName>
        <fullName evidence="2">Uncharacterized protein</fullName>
    </submittedName>
</protein>
<name>A0A0K2TJ72_LEPSM</name>
<dbReference type="EMBL" id="HACA01008341">
    <property type="protein sequence ID" value="CDW25702.1"/>
    <property type="molecule type" value="Transcribed_RNA"/>
</dbReference>
<evidence type="ECO:0000256" key="1">
    <source>
        <dbReference type="SAM" id="Phobius"/>
    </source>
</evidence>
<dbReference type="AlphaFoldDB" id="A0A0K2TJ72"/>
<proteinExistence type="predicted"/>